<dbReference type="OrthoDB" id="1711508at2759"/>
<feature type="compositionally biased region" description="Basic residues" evidence="1">
    <location>
        <begin position="21"/>
        <end position="31"/>
    </location>
</feature>
<evidence type="ECO:0000256" key="1">
    <source>
        <dbReference type="SAM" id="MobiDB-lite"/>
    </source>
</evidence>
<dbReference type="SMART" id="SM00577">
    <property type="entry name" value="CPDc"/>
    <property type="match status" value="1"/>
</dbReference>
<dbReference type="InterPro" id="IPR050365">
    <property type="entry name" value="TIM50"/>
</dbReference>
<feature type="compositionally biased region" description="Polar residues" evidence="1">
    <location>
        <begin position="1"/>
        <end position="12"/>
    </location>
</feature>
<reference evidence="3" key="1">
    <citation type="submission" date="2021-06" db="EMBL/GenBank/DDBJ databases">
        <authorList>
            <person name="Kallberg Y."/>
            <person name="Tangrot J."/>
            <person name="Rosling A."/>
        </authorList>
    </citation>
    <scope>NUCLEOTIDE SEQUENCE</scope>
    <source>
        <strain evidence="3">CL551</strain>
    </source>
</reference>
<feature type="region of interest" description="Disordered" evidence="1">
    <location>
        <begin position="113"/>
        <end position="227"/>
    </location>
</feature>
<dbReference type="PROSITE" id="PS50969">
    <property type="entry name" value="FCP1"/>
    <property type="match status" value="1"/>
</dbReference>
<dbReference type="Gene3D" id="3.40.50.1000">
    <property type="entry name" value="HAD superfamily/HAD-like"/>
    <property type="match status" value="1"/>
</dbReference>
<dbReference type="Proteomes" id="UP000789342">
    <property type="component" value="Unassembled WGS sequence"/>
</dbReference>
<feature type="compositionally biased region" description="Basic and acidic residues" evidence="1">
    <location>
        <begin position="287"/>
        <end position="297"/>
    </location>
</feature>
<feature type="region of interest" description="Disordered" evidence="1">
    <location>
        <begin position="280"/>
        <end position="310"/>
    </location>
</feature>
<organism evidence="3 4">
    <name type="scientific">Acaulospora morrowiae</name>
    <dbReference type="NCBI Taxonomy" id="94023"/>
    <lineage>
        <taxon>Eukaryota</taxon>
        <taxon>Fungi</taxon>
        <taxon>Fungi incertae sedis</taxon>
        <taxon>Mucoromycota</taxon>
        <taxon>Glomeromycotina</taxon>
        <taxon>Glomeromycetes</taxon>
        <taxon>Diversisporales</taxon>
        <taxon>Acaulosporaceae</taxon>
        <taxon>Acaulospora</taxon>
    </lineage>
</organism>
<dbReference type="PANTHER" id="PTHR12210">
    <property type="entry name" value="DULLARD PROTEIN PHOSPHATASE"/>
    <property type="match status" value="1"/>
</dbReference>
<accession>A0A9N9ADX8</accession>
<dbReference type="EMBL" id="CAJVPV010002401">
    <property type="protein sequence ID" value="CAG8525252.1"/>
    <property type="molecule type" value="Genomic_DNA"/>
</dbReference>
<feature type="compositionally biased region" description="Basic and acidic residues" evidence="1">
    <location>
        <begin position="208"/>
        <end position="222"/>
    </location>
</feature>
<dbReference type="Pfam" id="PF03031">
    <property type="entry name" value="NIF"/>
    <property type="match status" value="1"/>
</dbReference>
<evidence type="ECO:0000313" key="3">
    <source>
        <dbReference type="EMBL" id="CAG8525252.1"/>
    </source>
</evidence>
<sequence>MNTNNEQNTEKNFFTLPLSKAAKRKRRRRRKAALEATQRTSTSDNQAGMRTKITHSPSRVNHRVKTSKSSINGPNARVGDVQSYSGGNKSNKFNEIVSPPRLVGRLARNESSNIGIRPSRSGEFTVNSGRDDRRIPSFSKNRHDRDNSSRSKLNSGNYYRPEHSRNTLPSSPGEFSLRPTRSGVYSLKRPRSNEYMNDNRRNHFSRPHSPEYRNKESPKPLDDNNDYEDDYFGKEYFSPNLQSYIKSRSKIPNGSKYWKMRNDHGIRQMNPNILPLNNDLVPWMSHSQDDSQHSKDESESDVTSTNKNPSERYMRTALVPSIEAEKPLPKLIVFDLNGTLIFRTCSDIEKAILRPYIKEFMDYIFSGGFSVMVWSSAQPNNVKKMVKAAFGPHEVKLIDVWNRDQFSLTFRQYHRKTLTIKDLDKVWKKLNSNRVPKPYLNAKSTSFPASIVWDQTNTILIDDSKLKAQLQPFNSIHLLEFNESLALSGRDCELRDVIPYLETLKCQTNVSAYIKNSPYKSKELCDLPTQRNTSKSSLGPIIDLRGQLKSSSRDSVSFASHTEKNYWRFTQNSGADRDNPNVSVKKEMDRHDISNKTNLTEASYNSFSPNAYVKQEPSRHNGRVTTKVTNEVSTIKSKIEISSNELYDQNQQNTNSDNCKVS</sequence>
<name>A0A9N9ADX8_9GLOM</name>
<feature type="compositionally biased region" description="Polar residues" evidence="1">
    <location>
        <begin position="37"/>
        <end position="59"/>
    </location>
</feature>
<dbReference type="AlphaFoldDB" id="A0A9N9ADX8"/>
<proteinExistence type="predicted"/>
<protein>
    <submittedName>
        <fullName evidence="3">17005_t:CDS:1</fullName>
    </submittedName>
</protein>
<dbReference type="InterPro" id="IPR036412">
    <property type="entry name" value="HAD-like_sf"/>
</dbReference>
<dbReference type="InterPro" id="IPR023214">
    <property type="entry name" value="HAD_sf"/>
</dbReference>
<dbReference type="SUPFAM" id="SSF56784">
    <property type="entry name" value="HAD-like"/>
    <property type="match status" value="1"/>
</dbReference>
<feature type="compositionally biased region" description="Basic and acidic residues" evidence="1">
    <location>
        <begin position="129"/>
        <end position="149"/>
    </location>
</feature>
<keyword evidence="4" id="KW-1185">Reference proteome</keyword>
<gene>
    <name evidence="3" type="ORF">AMORRO_LOCUS4407</name>
</gene>
<feature type="domain" description="FCP1 homology" evidence="2">
    <location>
        <begin position="325"/>
        <end position="504"/>
    </location>
</feature>
<dbReference type="InterPro" id="IPR004274">
    <property type="entry name" value="FCP1_dom"/>
</dbReference>
<comment type="caution">
    <text evidence="3">The sequence shown here is derived from an EMBL/GenBank/DDBJ whole genome shotgun (WGS) entry which is preliminary data.</text>
</comment>
<feature type="region of interest" description="Disordered" evidence="1">
    <location>
        <begin position="1"/>
        <end position="96"/>
    </location>
</feature>
<evidence type="ECO:0000259" key="2">
    <source>
        <dbReference type="PROSITE" id="PS50969"/>
    </source>
</evidence>
<feature type="compositionally biased region" description="Polar residues" evidence="1">
    <location>
        <begin position="82"/>
        <end position="93"/>
    </location>
</feature>
<evidence type="ECO:0000313" key="4">
    <source>
        <dbReference type="Proteomes" id="UP000789342"/>
    </source>
</evidence>